<dbReference type="OrthoDB" id="3405030at2"/>
<reference evidence="1 2" key="1">
    <citation type="submission" date="2019-07" db="EMBL/GenBank/DDBJ databases">
        <title>New species of Amycolatopsis and Streptomyces.</title>
        <authorList>
            <person name="Duangmal K."/>
            <person name="Teo W.F.A."/>
            <person name="Lipun K."/>
        </authorList>
    </citation>
    <scope>NUCLEOTIDE SEQUENCE [LARGE SCALE GENOMIC DNA]</scope>
    <source>
        <strain evidence="1 2">NBRC 106415</strain>
    </source>
</reference>
<dbReference type="Proteomes" id="UP000400924">
    <property type="component" value="Unassembled WGS sequence"/>
</dbReference>
<evidence type="ECO:0000313" key="1">
    <source>
        <dbReference type="EMBL" id="MPY62783.1"/>
    </source>
</evidence>
<dbReference type="AlphaFoldDB" id="A0A5N8XTR3"/>
<keyword evidence="2" id="KW-1185">Reference proteome</keyword>
<protein>
    <submittedName>
        <fullName evidence="1">Uncharacterized protein</fullName>
    </submittedName>
</protein>
<evidence type="ECO:0000313" key="2">
    <source>
        <dbReference type="Proteomes" id="UP000400924"/>
    </source>
</evidence>
<dbReference type="EMBL" id="VJZC01000463">
    <property type="protein sequence ID" value="MPY62783.1"/>
    <property type="molecule type" value="Genomic_DNA"/>
</dbReference>
<accession>A0A5N8XTR3</accession>
<name>A0A5N8XTR3_9ACTN</name>
<comment type="caution">
    <text evidence="1">The sequence shown here is derived from an EMBL/GenBank/DDBJ whole genome shotgun (WGS) entry which is preliminary data.</text>
</comment>
<gene>
    <name evidence="1" type="ORF">FNH08_38245</name>
</gene>
<dbReference type="RefSeq" id="WP_152776121.1">
    <property type="nucleotide sequence ID" value="NZ_VJZC01000463.1"/>
</dbReference>
<proteinExistence type="predicted"/>
<sequence>MGVDAALMRVAQQGTSPKRRRAGLIDVVVDDADRLARLCSDSGLPMLNRVAPYRSLILSSAEMEQFIPEIEVVRRRVDDPFDRALLEGVLRLAWVCSADPSTELHLDGD</sequence>
<organism evidence="1 2">
    <name type="scientific">Streptomyces spongiae</name>
    <dbReference type="NCBI Taxonomy" id="565072"/>
    <lineage>
        <taxon>Bacteria</taxon>
        <taxon>Bacillati</taxon>
        <taxon>Actinomycetota</taxon>
        <taxon>Actinomycetes</taxon>
        <taxon>Kitasatosporales</taxon>
        <taxon>Streptomycetaceae</taxon>
        <taxon>Streptomyces</taxon>
    </lineage>
</organism>